<dbReference type="GeneID" id="85314092"/>
<evidence type="ECO:0000313" key="1">
    <source>
        <dbReference type="EMBL" id="KAK1769787.1"/>
    </source>
</evidence>
<keyword evidence="2" id="KW-1185">Reference proteome</keyword>
<dbReference type="AlphaFoldDB" id="A0AAJ0C5F3"/>
<dbReference type="Proteomes" id="UP001244011">
    <property type="component" value="Unassembled WGS sequence"/>
</dbReference>
<name>A0AAJ0C5F3_9PEZI</name>
<protein>
    <submittedName>
        <fullName evidence="1">Uncharacterized protein</fullName>
    </submittedName>
</protein>
<gene>
    <name evidence="1" type="ORF">QBC33DRAFT_576366</name>
</gene>
<accession>A0AAJ0C5F3</accession>
<comment type="caution">
    <text evidence="1">The sequence shown here is derived from an EMBL/GenBank/DDBJ whole genome shotgun (WGS) entry which is preliminary data.</text>
</comment>
<evidence type="ECO:0000313" key="2">
    <source>
        <dbReference type="Proteomes" id="UP001244011"/>
    </source>
</evidence>
<sequence length="410" mass="47032">MDSGSKQPVLPLLRDTVNLNNALEGDDTEEFLSFIEAHREDIEALLCRQLDVPYCRLGRREMWKTGSFNIVIPAFPNSPPDEVLPGMIYIRFSLPYKISEEEEPGNVDEKVRSEAATYIWLQENCPDVPIPSLLGFGLPGGQCTDPSQLTGSQAARVGVSNFEQGRREPLHVTWEKYRHGAQYRANPFRHLCRILLSMNALPFLALARRQLTLKVSSLANRPLTLYFHMTYGSIEPYIFDLLRLQDSKLLHQPNAIHNKADGEIQAAALTGLCASMHHFLQHEYCDGPSFMTLTEMHQTCSQLVQMQLPPYWLSSRASLIDQYVDIYEGKETKRNGSLLQAPIMRRAWDSGSYWFFHAVTVPKGMYNIFQMHIRPLFEGERGKENMPGFDKFWPYWAPNAKEMIEKMIRD</sequence>
<organism evidence="1 2">
    <name type="scientific">Phialemonium atrogriseum</name>
    <dbReference type="NCBI Taxonomy" id="1093897"/>
    <lineage>
        <taxon>Eukaryota</taxon>
        <taxon>Fungi</taxon>
        <taxon>Dikarya</taxon>
        <taxon>Ascomycota</taxon>
        <taxon>Pezizomycotina</taxon>
        <taxon>Sordariomycetes</taxon>
        <taxon>Sordariomycetidae</taxon>
        <taxon>Cephalothecales</taxon>
        <taxon>Cephalothecaceae</taxon>
        <taxon>Phialemonium</taxon>
    </lineage>
</organism>
<proteinExistence type="predicted"/>
<dbReference type="RefSeq" id="XP_060286000.1">
    <property type="nucleotide sequence ID" value="XM_060430905.1"/>
</dbReference>
<dbReference type="EMBL" id="MU839001">
    <property type="protein sequence ID" value="KAK1769787.1"/>
    <property type="molecule type" value="Genomic_DNA"/>
</dbReference>
<reference evidence="1" key="1">
    <citation type="submission" date="2023-06" db="EMBL/GenBank/DDBJ databases">
        <title>Genome-scale phylogeny and comparative genomics of the fungal order Sordariales.</title>
        <authorList>
            <consortium name="Lawrence Berkeley National Laboratory"/>
            <person name="Hensen N."/>
            <person name="Bonometti L."/>
            <person name="Westerberg I."/>
            <person name="Brannstrom I.O."/>
            <person name="Guillou S."/>
            <person name="Cros-Aarteil S."/>
            <person name="Calhoun S."/>
            <person name="Haridas S."/>
            <person name="Kuo A."/>
            <person name="Mondo S."/>
            <person name="Pangilinan J."/>
            <person name="Riley R."/>
            <person name="Labutti K."/>
            <person name="Andreopoulos B."/>
            <person name="Lipzen A."/>
            <person name="Chen C."/>
            <person name="Yanf M."/>
            <person name="Daum C."/>
            <person name="Ng V."/>
            <person name="Clum A."/>
            <person name="Steindorff A."/>
            <person name="Ohm R."/>
            <person name="Martin F."/>
            <person name="Silar P."/>
            <person name="Natvig D."/>
            <person name="Lalanne C."/>
            <person name="Gautier V."/>
            <person name="Ament-Velasquez S.L."/>
            <person name="Kruys A."/>
            <person name="Hutchinson M.I."/>
            <person name="Powell A.J."/>
            <person name="Barry K."/>
            <person name="Miller A.N."/>
            <person name="Grigoriev I.V."/>
            <person name="Debuchy R."/>
            <person name="Gladieux P."/>
            <person name="Thoren M.H."/>
            <person name="Johannesson H."/>
        </authorList>
    </citation>
    <scope>NUCLEOTIDE SEQUENCE</scope>
    <source>
        <strain evidence="1">8032-3</strain>
    </source>
</reference>